<name>A0A497EYM9_9CREN</name>
<evidence type="ECO:0000313" key="3">
    <source>
        <dbReference type="EMBL" id="RLE51830.1"/>
    </source>
</evidence>
<dbReference type="InterPro" id="IPR017868">
    <property type="entry name" value="Filamin/ABP280_repeat-like"/>
</dbReference>
<sequence>LFPGYYDYYPLTKPAQIPVITDCEGPIIRVENARITRFNETHVVINFDFHVSDQSYLCAPDFVGYFGVVALLGPNMKQRDFAWNGFASGILGPEELTTSFSLNNFTFLLGYTWDMRPVPFPAEWVEDATLTIYVTDMWGNWNKNDTMSPFIKVVHKTPEIVYENSPVSIFIRVSDWSKISKVQLTYFDGSKQNTVDAVFDAKTHLYRAIIPPNKKGITIEYRIYAEDIHGNSAIYTGKYYIYEEESAESTTGKTPTSITITVEPKEVTVGEEVTIKGSISPAMSTLITLTIKRPDGTTKTKTVTSGADGSFSFNVILDMEGEWTFTADFAGDHEHEPSTSTPVIVKVKSPGSTTTPLHYVIIPVAVITAIIIAVVLIKKK</sequence>
<gene>
    <name evidence="3" type="ORF">DRJ20_01360</name>
</gene>
<dbReference type="Gene3D" id="2.60.40.10">
    <property type="entry name" value="Immunoglobulins"/>
    <property type="match status" value="1"/>
</dbReference>
<comment type="caution">
    <text evidence="3">The sequence shown here is derived from an EMBL/GenBank/DDBJ whole genome shotgun (WGS) entry which is preliminary data.</text>
</comment>
<feature type="domain" description="Bacterial Ig-like" evidence="2">
    <location>
        <begin position="261"/>
        <end position="347"/>
    </location>
</feature>
<accession>A0A497EYM9</accession>
<dbReference type="Proteomes" id="UP000268446">
    <property type="component" value="Unassembled WGS sequence"/>
</dbReference>
<evidence type="ECO:0000313" key="4">
    <source>
        <dbReference type="Proteomes" id="UP000268446"/>
    </source>
</evidence>
<dbReference type="InterPro" id="IPR013783">
    <property type="entry name" value="Ig-like_fold"/>
</dbReference>
<reference evidence="3 4" key="1">
    <citation type="submission" date="2018-06" db="EMBL/GenBank/DDBJ databases">
        <title>Extensive metabolic versatility and redundancy in microbially diverse, dynamic hydrothermal sediments.</title>
        <authorList>
            <person name="Dombrowski N."/>
            <person name="Teske A."/>
            <person name="Baker B.J."/>
        </authorList>
    </citation>
    <scope>NUCLEOTIDE SEQUENCE [LARGE SCALE GENOMIC DNA]</scope>
    <source>
        <strain evidence="3">B29_G17</strain>
    </source>
</reference>
<feature type="non-terminal residue" evidence="3">
    <location>
        <position position="1"/>
    </location>
</feature>
<organism evidence="3 4">
    <name type="scientific">Thermoproteota archaeon</name>
    <dbReference type="NCBI Taxonomy" id="2056631"/>
    <lineage>
        <taxon>Archaea</taxon>
        <taxon>Thermoproteota</taxon>
    </lineage>
</organism>
<keyword evidence="1" id="KW-0472">Membrane</keyword>
<dbReference type="EMBL" id="QMQZ01000028">
    <property type="protein sequence ID" value="RLE51830.1"/>
    <property type="molecule type" value="Genomic_DNA"/>
</dbReference>
<dbReference type="Pfam" id="PF16640">
    <property type="entry name" value="Big_3_5"/>
    <property type="match status" value="1"/>
</dbReference>
<keyword evidence="1" id="KW-0812">Transmembrane</keyword>
<evidence type="ECO:0000259" key="2">
    <source>
        <dbReference type="Pfam" id="PF16640"/>
    </source>
</evidence>
<protein>
    <recommendedName>
        <fullName evidence="2">Bacterial Ig-like domain-containing protein</fullName>
    </recommendedName>
</protein>
<dbReference type="InterPro" id="IPR032109">
    <property type="entry name" value="Big_3_5"/>
</dbReference>
<proteinExistence type="predicted"/>
<feature type="transmembrane region" description="Helical" evidence="1">
    <location>
        <begin position="357"/>
        <end position="377"/>
    </location>
</feature>
<keyword evidence="1" id="KW-1133">Transmembrane helix</keyword>
<evidence type="ECO:0000256" key="1">
    <source>
        <dbReference type="SAM" id="Phobius"/>
    </source>
</evidence>
<dbReference type="PROSITE" id="PS50194">
    <property type="entry name" value="FILAMIN_REPEAT"/>
    <property type="match status" value="1"/>
</dbReference>
<dbReference type="AlphaFoldDB" id="A0A497EYM9"/>